<protein>
    <submittedName>
        <fullName evidence="2">Uncharacterized protein</fullName>
    </submittedName>
</protein>
<comment type="similarity">
    <text evidence="1">Belongs to the UPF0175 family.</text>
</comment>
<dbReference type="Pfam" id="PF03683">
    <property type="entry name" value="UPF0175"/>
    <property type="match status" value="1"/>
</dbReference>
<proteinExistence type="inferred from homology"/>
<accession>A0A811T6V1</accession>
<dbReference type="PANTHER" id="PTHR37525">
    <property type="entry name" value="UPF0175 PROTEIN SSL1255"/>
    <property type="match status" value="1"/>
</dbReference>
<dbReference type="InterPro" id="IPR052264">
    <property type="entry name" value="UPF0175_domain"/>
</dbReference>
<name>A0A811T6V1_9EURY</name>
<dbReference type="InterPro" id="IPR005368">
    <property type="entry name" value="UPF0175"/>
</dbReference>
<comment type="caution">
    <text evidence="2">The sequence shown here is derived from an EMBL/GenBank/DDBJ whole genome shotgun (WGS) entry which is preliminary data.</text>
</comment>
<evidence type="ECO:0000313" key="2">
    <source>
        <dbReference type="EMBL" id="CAD6491400.1"/>
    </source>
</evidence>
<dbReference type="PANTHER" id="PTHR37525:SF1">
    <property type="entry name" value="UPF0175 PROTEIN SSL1255"/>
    <property type="match status" value="1"/>
</dbReference>
<evidence type="ECO:0000313" key="3">
    <source>
        <dbReference type="Proteomes" id="UP000610373"/>
    </source>
</evidence>
<evidence type="ECO:0000256" key="1">
    <source>
        <dbReference type="ARBA" id="ARBA00005651"/>
    </source>
</evidence>
<reference evidence="2" key="1">
    <citation type="submission" date="2020-10" db="EMBL/GenBank/DDBJ databases">
        <authorList>
            <person name="Hahn C.J."/>
            <person name="Laso-Perez R."/>
            <person name="Vulcano F."/>
            <person name="Vaziourakis K.-M."/>
            <person name="Stokke R."/>
            <person name="Steen I.H."/>
            <person name="Teske A."/>
            <person name="Boetius A."/>
            <person name="Liebeke M."/>
            <person name="Amann R."/>
            <person name="Knittel K."/>
        </authorList>
    </citation>
    <scope>NUCLEOTIDE SEQUENCE</scope>
    <source>
        <strain evidence="2">Gfbio:e3339647-f889-4370-9287-4fb5cb688e4c:AG392O15_GoMArc1</strain>
    </source>
</reference>
<dbReference type="EMBL" id="CAJHIO010000004">
    <property type="protein sequence ID" value="CAD6491400.1"/>
    <property type="molecule type" value="Genomic_DNA"/>
</dbReference>
<dbReference type="AlphaFoldDB" id="A0A811T6V1"/>
<gene>
    <name evidence="2" type="ORF">CHKLHMKO_00117</name>
</gene>
<organism evidence="2 3">
    <name type="scientific">Candidatus Argoarchaeum ethanivorans</name>
    <dbReference type="NCBI Taxonomy" id="2608793"/>
    <lineage>
        <taxon>Archaea</taxon>
        <taxon>Methanobacteriati</taxon>
        <taxon>Methanobacteriota</taxon>
        <taxon>Stenosarchaea group</taxon>
        <taxon>Methanomicrobia</taxon>
        <taxon>Methanosarcinales</taxon>
        <taxon>Methanosarcinales incertae sedis</taxon>
        <taxon>GOM Arc I cluster</taxon>
        <taxon>Candidatus Argoarchaeum</taxon>
    </lineage>
</organism>
<dbReference type="Proteomes" id="UP000610373">
    <property type="component" value="Unassembled WGS sequence"/>
</dbReference>
<sequence length="87" mass="10060">MEMKLELPYELITICKVRENALAAFLKRAIAIELFREGLVSIGKASEIAEVTRNEMMDLLGERKIPLHYTVNDLEEDVKTLRRIVQE</sequence>